<organism evidence="1 2">
    <name type="scientific">Trichonephila inaurata madagascariensis</name>
    <dbReference type="NCBI Taxonomy" id="2747483"/>
    <lineage>
        <taxon>Eukaryota</taxon>
        <taxon>Metazoa</taxon>
        <taxon>Ecdysozoa</taxon>
        <taxon>Arthropoda</taxon>
        <taxon>Chelicerata</taxon>
        <taxon>Arachnida</taxon>
        <taxon>Araneae</taxon>
        <taxon>Araneomorphae</taxon>
        <taxon>Entelegynae</taxon>
        <taxon>Araneoidea</taxon>
        <taxon>Nephilidae</taxon>
        <taxon>Trichonephila</taxon>
        <taxon>Trichonephila inaurata</taxon>
    </lineage>
</organism>
<protein>
    <submittedName>
        <fullName evidence="1">Uncharacterized protein</fullName>
    </submittedName>
</protein>
<sequence length="83" mass="9466">MATSDLPGWANYLPDQLTVRFGKSHGPLSVRQCRFRMLKYVRGLPMLSWDIDISVTLCQTSIGLIFWDIVLETGLEDSVKCFK</sequence>
<evidence type="ECO:0000313" key="1">
    <source>
        <dbReference type="EMBL" id="GFY37919.1"/>
    </source>
</evidence>
<accession>A0A8X6WPB5</accession>
<dbReference type="AlphaFoldDB" id="A0A8X6WPB5"/>
<gene>
    <name evidence="1" type="ORF">TNIN_167821</name>
</gene>
<keyword evidence="2" id="KW-1185">Reference proteome</keyword>
<comment type="caution">
    <text evidence="1">The sequence shown here is derived from an EMBL/GenBank/DDBJ whole genome shotgun (WGS) entry which is preliminary data.</text>
</comment>
<dbReference type="Proteomes" id="UP000886998">
    <property type="component" value="Unassembled WGS sequence"/>
</dbReference>
<evidence type="ECO:0000313" key="2">
    <source>
        <dbReference type="Proteomes" id="UP000886998"/>
    </source>
</evidence>
<dbReference type="EMBL" id="BMAV01000558">
    <property type="protein sequence ID" value="GFY37919.1"/>
    <property type="molecule type" value="Genomic_DNA"/>
</dbReference>
<name>A0A8X6WPB5_9ARAC</name>
<reference evidence="1" key="1">
    <citation type="submission" date="2020-08" db="EMBL/GenBank/DDBJ databases">
        <title>Multicomponent nature underlies the extraordinary mechanical properties of spider dragline silk.</title>
        <authorList>
            <person name="Kono N."/>
            <person name="Nakamura H."/>
            <person name="Mori M."/>
            <person name="Yoshida Y."/>
            <person name="Ohtoshi R."/>
            <person name="Malay A.D."/>
            <person name="Moran D.A.P."/>
            <person name="Tomita M."/>
            <person name="Numata K."/>
            <person name="Arakawa K."/>
        </authorList>
    </citation>
    <scope>NUCLEOTIDE SEQUENCE</scope>
</reference>
<proteinExistence type="predicted"/>